<reference evidence="1 2" key="1">
    <citation type="submission" date="2016-10" db="EMBL/GenBank/DDBJ databases">
        <authorList>
            <person name="de Groot N.N."/>
        </authorList>
    </citation>
    <scope>NUCLEOTIDE SEQUENCE [LARGE SCALE GENOMIC DNA]</scope>
    <source>
        <strain evidence="1 2">DSM 43357</strain>
    </source>
</reference>
<dbReference type="EMBL" id="FOBF01000048">
    <property type="protein sequence ID" value="SEN87025.1"/>
    <property type="molecule type" value="Genomic_DNA"/>
</dbReference>
<dbReference type="AlphaFoldDB" id="A0A1H8K2G8"/>
<gene>
    <name evidence="1" type="ORF">SAMN05660976_08502</name>
</gene>
<proteinExistence type="predicted"/>
<evidence type="ECO:0000313" key="2">
    <source>
        <dbReference type="Proteomes" id="UP000198953"/>
    </source>
</evidence>
<sequence length="335" mass="37386">VAAWLWERGMAIERHRIRGTGRIHWRLTPERVLVRLGLAEATDRTAGEVDRQRRITRVALAALKVDDQQAAKPRRRAKALAHFRSRIAQAVEHAQLATDAAAQKALLAQIDTLRSADALVARRRTARWADPVTQEQREAADTAMADLLALDSAEAIQRAKDKAAVTLIALTERVTSDVTSERVNQEINSTVNSSPTQTPRQSEKLTIPMTPALTFSAVNAGINFDVNDPTAYDLDRILSGDPYMTPWMTPDLTGDVTGREVKTEVNGDRNRASKTQLMRAFWDSEVAQDRYPSVTALSEHAGVDSGYASRKRKEWVAELHWWQRRKADPKKVPAS</sequence>
<organism evidence="1 2">
    <name type="scientific">Nonomuraea pusilla</name>
    <dbReference type="NCBI Taxonomy" id="46177"/>
    <lineage>
        <taxon>Bacteria</taxon>
        <taxon>Bacillati</taxon>
        <taxon>Actinomycetota</taxon>
        <taxon>Actinomycetes</taxon>
        <taxon>Streptosporangiales</taxon>
        <taxon>Streptosporangiaceae</taxon>
        <taxon>Nonomuraea</taxon>
    </lineage>
</organism>
<accession>A0A1H8K2G8</accession>
<keyword evidence="2" id="KW-1185">Reference proteome</keyword>
<dbReference type="STRING" id="46177.SAMN05660976_08502"/>
<protein>
    <submittedName>
        <fullName evidence="1">Uncharacterized protein</fullName>
    </submittedName>
</protein>
<evidence type="ECO:0000313" key="1">
    <source>
        <dbReference type="EMBL" id="SEN87025.1"/>
    </source>
</evidence>
<dbReference type="Proteomes" id="UP000198953">
    <property type="component" value="Unassembled WGS sequence"/>
</dbReference>
<feature type="non-terminal residue" evidence="1">
    <location>
        <position position="1"/>
    </location>
</feature>
<name>A0A1H8K2G8_9ACTN</name>